<reference evidence="1 2" key="1">
    <citation type="submission" date="2014-10" db="EMBL/GenBank/DDBJ databases">
        <title>Complete Genome of Lelliottia podophage phD2B.</title>
        <authorList>
            <person name="Nowicki G."/>
            <person name="Barylski J."/>
            <person name="Kujawa N."/>
            <person name="Gozdzicka-Jozefiak A."/>
        </authorList>
    </citation>
    <scope>NUCLEOTIDE SEQUENCE [LARGE SCALE GENOMIC DNA]</scope>
</reference>
<dbReference type="RefSeq" id="YP_009102748.1">
    <property type="nucleotide sequence ID" value="NC_025450.1"/>
</dbReference>
<dbReference type="KEGG" id="vg:22111932"/>
<dbReference type="OrthoDB" id="38260at10239"/>
<dbReference type="EMBL" id="KM370384">
    <property type="protein sequence ID" value="AIM51229.1"/>
    <property type="molecule type" value="Genomic_DNA"/>
</dbReference>
<keyword evidence="2" id="KW-1185">Reference proteome</keyword>
<accession>A0A088FWW2</accession>
<name>A0A088FWW2_9CAUD</name>
<dbReference type="Proteomes" id="UP000029353">
    <property type="component" value="Segment"/>
</dbReference>
<organism evidence="1 2">
    <name type="scientific">Lelliottia phage phD2B</name>
    <dbReference type="NCBI Taxonomy" id="1542498"/>
    <lineage>
        <taxon>Viruses</taxon>
        <taxon>Duplodnaviria</taxon>
        <taxon>Heunggongvirae</taxon>
        <taxon>Uroviricota</taxon>
        <taxon>Caudoviricetes</taxon>
        <taxon>Autographivirales</taxon>
        <taxon>Autosignataviridae</taxon>
        <taxon>Molineuxvirinae</taxon>
        <taxon>Tuodvirus</taxon>
        <taxon>Tuodvirus phD2B</taxon>
    </lineage>
</organism>
<dbReference type="GeneID" id="22111932"/>
<evidence type="ECO:0000313" key="1">
    <source>
        <dbReference type="EMBL" id="AIM51229.1"/>
    </source>
</evidence>
<protein>
    <submittedName>
        <fullName evidence="1">Uncharacterized protein</fullName>
    </submittedName>
</protein>
<proteinExistence type="predicted"/>
<evidence type="ECO:0000313" key="2">
    <source>
        <dbReference type="Proteomes" id="UP000029353"/>
    </source>
</evidence>
<sequence length="61" mass="6843">MKVNDYVMVKFNKSINAPVSAHKTHKVVEVFADGKLLLQGHPEPLDSSLFDKMKIGKVKAY</sequence>
<gene>
    <name evidence="1" type="ORF">phD2B_002</name>
</gene>